<evidence type="ECO:0000313" key="1">
    <source>
        <dbReference type="EMBL" id="AVN64681.1"/>
    </source>
</evidence>
<evidence type="ECO:0000313" key="2">
    <source>
        <dbReference type="Proteomes" id="UP000239216"/>
    </source>
</evidence>
<proteinExistence type="predicted"/>
<accession>A0A2R3P885</accession>
<dbReference type="RefSeq" id="WP_029511803.1">
    <property type="nucleotide sequence ID" value="NZ_CP022513.1"/>
</dbReference>
<dbReference type="AlphaFoldDB" id="A0A2R3P885"/>
<dbReference type="Proteomes" id="UP000239216">
    <property type="component" value="Chromosome"/>
</dbReference>
<reference evidence="1 2" key="1">
    <citation type="submission" date="2017-07" db="EMBL/GenBank/DDBJ databases">
        <title>Comparative genomic analysis of Mesoplasma florum.</title>
        <authorList>
            <person name="Baby V."/>
            <person name="Lachance J.-C."/>
            <person name="Gagnon J."/>
            <person name="Lucier J.-F."/>
            <person name="Matteau D."/>
            <person name="Knight T.F."/>
            <person name="Rodrigue S."/>
        </authorList>
    </citation>
    <scope>NUCLEOTIDE SEQUENCE [LARGE SCALE GENOMIC DNA]</scope>
    <source>
        <strain evidence="1 2">CnuA-2</strain>
    </source>
</reference>
<dbReference type="EMBL" id="CP022513">
    <property type="protein sequence ID" value="AVN64681.1"/>
    <property type="molecule type" value="Genomic_DNA"/>
</dbReference>
<name>A0A2R3P885_MESFO</name>
<organism evidence="1 2">
    <name type="scientific">Mesoplasma florum</name>
    <name type="common">Acholeplasma florum</name>
    <dbReference type="NCBI Taxonomy" id="2151"/>
    <lineage>
        <taxon>Bacteria</taxon>
        <taxon>Bacillati</taxon>
        <taxon>Mycoplasmatota</taxon>
        <taxon>Mollicutes</taxon>
        <taxon>Entomoplasmatales</taxon>
        <taxon>Entomoplasmataceae</taxon>
        <taxon>Mesoplasma</taxon>
    </lineage>
</organism>
<sequence length="181" mass="21365">MNIEKLVFNKINKSYQGFKMLDAFMFDADFKKFKSINLRIENIAQLQELIKIVKQCKNHNLIAFEEILKNLENDLLFYKKALSVYFKDSENMKNFLNESFEKIFIVAYKENKDFILTSNEELPLFIKNTKQKEKEFSLLEKSEVLTSLLNLISSTNKTKLNLDLKNNFEIISTLVEIINLI</sequence>
<gene>
    <name evidence="1" type="ORF">CG003_03410</name>
</gene>
<protein>
    <submittedName>
        <fullName evidence="1">Uncharacterized protein</fullName>
    </submittedName>
</protein>